<dbReference type="PROSITE" id="PS50003">
    <property type="entry name" value="PH_DOMAIN"/>
    <property type="match status" value="1"/>
</dbReference>
<protein>
    <submittedName>
        <fullName evidence="13">CENTAURIN/ARF</fullName>
    </submittedName>
</protein>
<dbReference type="SUPFAM" id="SSF48403">
    <property type="entry name" value="Ankyrin repeat"/>
    <property type="match status" value="1"/>
</dbReference>
<evidence type="ECO:0000256" key="7">
    <source>
        <dbReference type="ARBA" id="ARBA00023054"/>
    </source>
</evidence>
<dbReference type="InterPro" id="IPR002110">
    <property type="entry name" value="Ankyrin_rpt"/>
</dbReference>
<feature type="repeat" description="ANK" evidence="8">
    <location>
        <begin position="683"/>
        <end position="715"/>
    </location>
</feature>
<dbReference type="CDD" id="cd08204">
    <property type="entry name" value="ArfGap"/>
    <property type="match status" value="1"/>
</dbReference>
<dbReference type="InterPro" id="IPR045258">
    <property type="entry name" value="ACAP1/2/3-like"/>
</dbReference>
<dbReference type="FunFam" id="1.10.220.150:FF:000019">
    <property type="entry name" value="ADP-ribosylation factor GTPase-activating protein AGD1"/>
    <property type="match status" value="1"/>
</dbReference>
<keyword evidence="2" id="KW-0479">Metal-binding</keyword>
<dbReference type="InterPro" id="IPR037278">
    <property type="entry name" value="ARFGAP/RecO"/>
</dbReference>
<feature type="domain" description="Arf-GAP" evidence="12">
    <location>
        <begin position="472"/>
        <end position="616"/>
    </location>
</feature>
<keyword evidence="6 8" id="KW-0040">ANK repeat</keyword>
<dbReference type="SUPFAM" id="SSF103657">
    <property type="entry name" value="BAR/IMD domain-like"/>
    <property type="match status" value="1"/>
</dbReference>
<keyword evidence="5" id="KW-0862">Zinc</keyword>
<keyword evidence="3" id="KW-0677">Repeat</keyword>
<dbReference type="InterPro" id="IPR001849">
    <property type="entry name" value="PH_domain"/>
</dbReference>
<dbReference type="Gene3D" id="2.30.29.30">
    <property type="entry name" value="Pleckstrin-homology domain (PH domain)/Phosphotyrosine-binding domain (PTB)"/>
    <property type="match status" value="1"/>
</dbReference>
<dbReference type="Gene3D" id="1.10.220.150">
    <property type="entry name" value="Arf GTPase activating protein"/>
    <property type="match status" value="1"/>
</dbReference>
<dbReference type="InterPro" id="IPR027267">
    <property type="entry name" value="AH/BAR_dom_sf"/>
</dbReference>
<dbReference type="EMBL" id="JAPFFK010000006">
    <property type="protein sequence ID" value="KAJ6761024.1"/>
    <property type="molecule type" value="Genomic_DNA"/>
</dbReference>
<evidence type="ECO:0000259" key="12">
    <source>
        <dbReference type="PROSITE" id="PS50115"/>
    </source>
</evidence>
<reference evidence="13" key="1">
    <citation type="submission" date="2022-11" db="EMBL/GenBank/DDBJ databases">
        <authorList>
            <person name="Hyden B.L."/>
            <person name="Feng K."/>
            <person name="Yates T."/>
            <person name="Jawdy S."/>
            <person name="Smart L.B."/>
            <person name="Muchero W."/>
        </authorList>
    </citation>
    <scope>NUCLEOTIDE SEQUENCE</scope>
    <source>
        <tissue evidence="13">Shoot tip</tissue>
    </source>
</reference>
<dbReference type="SMART" id="SM00233">
    <property type="entry name" value="PH"/>
    <property type="match status" value="1"/>
</dbReference>
<dbReference type="Gene3D" id="1.25.40.20">
    <property type="entry name" value="Ankyrin repeat-containing domain"/>
    <property type="match status" value="1"/>
</dbReference>
<dbReference type="GO" id="GO:0005737">
    <property type="term" value="C:cytoplasm"/>
    <property type="evidence" value="ECO:0007669"/>
    <property type="project" value="InterPro"/>
</dbReference>
<dbReference type="SMART" id="SM00721">
    <property type="entry name" value="BAR"/>
    <property type="match status" value="1"/>
</dbReference>
<dbReference type="PROSITE" id="PS50115">
    <property type="entry name" value="ARFGAP"/>
    <property type="match status" value="1"/>
</dbReference>
<dbReference type="AlphaFoldDB" id="A0A9Q1A7T5"/>
<dbReference type="InterPro" id="IPR004148">
    <property type="entry name" value="BAR_dom"/>
</dbReference>
<dbReference type="InterPro" id="IPR011993">
    <property type="entry name" value="PH-like_dom_sf"/>
</dbReference>
<feature type="region of interest" description="Disordered" evidence="10">
    <location>
        <begin position="418"/>
        <end position="439"/>
    </location>
</feature>
<evidence type="ECO:0000256" key="10">
    <source>
        <dbReference type="SAM" id="MobiDB-lite"/>
    </source>
</evidence>
<reference evidence="13" key="2">
    <citation type="journal article" date="2023" name="Int. J. Mol. Sci.">
        <title>De Novo Assembly and Annotation of 11 Diverse Shrub Willow (Salix) Genomes Reveals Novel Gene Organization in Sex-Linked Regions.</title>
        <authorList>
            <person name="Hyden B."/>
            <person name="Feng K."/>
            <person name="Yates T.B."/>
            <person name="Jawdy S."/>
            <person name="Cereghino C."/>
            <person name="Smart L.B."/>
            <person name="Muchero W."/>
        </authorList>
    </citation>
    <scope>NUCLEOTIDE SEQUENCE</scope>
    <source>
        <tissue evidence="13">Shoot tip</tissue>
    </source>
</reference>
<evidence type="ECO:0000259" key="11">
    <source>
        <dbReference type="PROSITE" id="PS50003"/>
    </source>
</evidence>
<gene>
    <name evidence="13" type="ORF">OIU79_025796</name>
</gene>
<sequence length="739" mass="84094">MQFSKLDDSPMFRQQMQCMEESAEALRGRCLKFYKGCRKYSEGLGEGYDGDIAFASALETFGGGHNDPICLAFGGPVMNKFTIMLREIGTYKEALRSQVEHMLNEKLQHFVNFDLQDIKEARKRFDKASMMFDQAREKFLSLRKSTRMDVASAIEEELHNARSSFEQARFNLISALSVVEAKRRFEFLEAVSGTMDAHLRFFKQGYELLHQMEPFINQVLAYAQQCRECSNYEQVSLHERMQEFMKHIDQESRHSVNSIFSSPREDSMRPAARSSQKVIEEVMQSAAKGKVQSIRQGYLSKRSSNLRGDWKRRFFVLDNRGMLYYYRKPFNWSSSGGSQSAVQRNCSSENGHGLLSRWLSSHYHGGVHDEKSVARHTVNLLTSTIKAENALDQMDWIEKINGVITSLLSSQITERFLSSSPMGSGDHHSVSESGSFLDSPDQTEIEEFTFDTESHLHSTRSLRRQDYSIKNEKPIDVLRRVPGNDKCADCSAPEPDWASLNLGILICIECSGVHRNLGVHISKVRSLTLDVKVWDPSILNLFQSLGNYCANTIWEELLHPTSSTSDEVPKGFSKSDRYKQFRIRKPNQDDPITVKEQFIHAKYEQKLFVCKLRDNQHPVAQQMWESILANDKKGVYRHIVCSGTDVNAIHGQASFSDFLNKLSASNLKSLNTSEDQLIKEISDGCPLLHLACLTADNGMVELLLQYGANINASDSKGHTALHYCIISKIYPIAKLLLRR</sequence>
<dbReference type="SUPFAM" id="SSF50729">
    <property type="entry name" value="PH domain-like"/>
    <property type="match status" value="1"/>
</dbReference>
<name>A0A9Q1A7T5_SALPP</name>
<dbReference type="Gene3D" id="1.20.1270.60">
    <property type="entry name" value="Arfaptin homology (AH) domain/BAR domain"/>
    <property type="match status" value="1"/>
</dbReference>
<dbReference type="InterPro" id="IPR001164">
    <property type="entry name" value="ArfGAP_dom"/>
</dbReference>
<evidence type="ECO:0000256" key="8">
    <source>
        <dbReference type="PROSITE-ProRule" id="PRU00023"/>
    </source>
</evidence>
<dbReference type="InterPro" id="IPR035670">
    <property type="entry name" value="AGD1/2/3/4_BAR_plant"/>
</dbReference>
<dbReference type="InterPro" id="IPR038508">
    <property type="entry name" value="ArfGAP_dom_sf"/>
</dbReference>
<dbReference type="PANTHER" id="PTHR23180:SF405">
    <property type="entry name" value="ADP-RIBOSYLATION FACTOR GTPASE-ACTIVATING PROTEIN AGD1"/>
    <property type="match status" value="1"/>
</dbReference>
<dbReference type="InterPro" id="IPR036770">
    <property type="entry name" value="Ankyrin_rpt-contain_sf"/>
</dbReference>
<evidence type="ECO:0000256" key="3">
    <source>
        <dbReference type="ARBA" id="ARBA00022737"/>
    </source>
</evidence>
<dbReference type="SUPFAM" id="SSF57863">
    <property type="entry name" value="ArfGap/RecO-like zinc finger"/>
    <property type="match status" value="1"/>
</dbReference>
<accession>A0A9Q1A7T5</accession>
<evidence type="ECO:0000256" key="2">
    <source>
        <dbReference type="ARBA" id="ARBA00022723"/>
    </source>
</evidence>
<dbReference type="GO" id="GO:0008270">
    <property type="term" value="F:zinc ion binding"/>
    <property type="evidence" value="ECO:0007669"/>
    <property type="project" value="UniProtKB-KW"/>
</dbReference>
<evidence type="ECO:0000256" key="5">
    <source>
        <dbReference type="ARBA" id="ARBA00022833"/>
    </source>
</evidence>
<dbReference type="OrthoDB" id="194358at2759"/>
<dbReference type="SMART" id="SM00105">
    <property type="entry name" value="ArfGap"/>
    <property type="match status" value="1"/>
</dbReference>
<dbReference type="Pfam" id="PF12796">
    <property type="entry name" value="Ank_2"/>
    <property type="match status" value="1"/>
</dbReference>
<dbReference type="CDD" id="cd07606">
    <property type="entry name" value="BAR_SFC_plant"/>
    <property type="match status" value="1"/>
</dbReference>
<feature type="domain" description="PH" evidence="11">
    <location>
        <begin position="292"/>
        <end position="405"/>
    </location>
</feature>
<evidence type="ECO:0000256" key="9">
    <source>
        <dbReference type="PROSITE-ProRule" id="PRU00288"/>
    </source>
</evidence>
<dbReference type="SMART" id="SM00248">
    <property type="entry name" value="ANK"/>
    <property type="match status" value="1"/>
</dbReference>
<dbReference type="Proteomes" id="UP001151532">
    <property type="component" value="Chromosome 15Z"/>
</dbReference>
<dbReference type="Pfam" id="PF00169">
    <property type="entry name" value="PH"/>
    <property type="match status" value="1"/>
</dbReference>
<keyword evidence="14" id="KW-1185">Reference proteome</keyword>
<organism evidence="13 14">
    <name type="scientific">Salix purpurea</name>
    <name type="common">Purple osier willow</name>
    <dbReference type="NCBI Taxonomy" id="77065"/>
    <lineage>
        <taxon>Eukaryota</taxon>
        <taxon>Viridiplantae</taxon>
        <taxon>Streptophyta</taxon>
        <taxon>Embryophyta</taxon>
        <taxon>Tracheophyta</taxon>
        <taxon>Spermatophyta</taxon>
        <taxon>Magnoliopsida</taxon>
        <taxon>eudicotyledons</taxon>
        <taxon>Gunneridae</taxon>
        <taxon>Pentapetalae</taxon>
        <taxon>rosids</taxon>
        <taxon>fabids</taxon>
        <taxon>Malpighiales</taxon>
        <taxon>Salicaceae</taxon>
        <taxon>Saliceae</taxon>
        <taxon>Salix</taxon>
    </lineage>
</organism>
<dbReference type="PROSITE" id="PS50088">
    <property type="entry name" value="ANK_REPEAT"/>
    <property type="match status" value="1"/>
</dbReference>
<evidence type="ECO:0000313" key="14">
    <source>
        <dbReference type="Proteomes" id="UP001151532"/>
    </source>
</evidence>
<comment type="caution">
    <text evidence="13">The sequence shown here is derived from an EMBL/GenBank/DDBJ whole genome shotgun (WGS) entry which is preliminary data.</text>
</comment>
<evidence type="ECO:0000256" key="6">
    <source>
        <dbReference type="ARBA" id="ARBA00023043"/>
    </source>
</evidence>
<dbReference type="PANTHER" id="PTHR23180">
    <property type="entry name" value="CENTAURIN/ARF"/>
    <property type="match status" value="1"/>
</dbReference>
<dbReference type="Pfam" id="PF16746">
    <property type="entry name" value="BAR_3"/>
    <property type="match status" value="1"/>
</dbReference>
<dbReference type="Pfam" id="PF01412">
    <property type="entry name" value="ArfGap"/>
    <property type="match status" value="1"/>
</dbReference>
<keyword evidence="4 9" id="KW-0863">Zinc-finger</keyword>
<evidence type="ECO:0000256" key="4">
    <source>
        <dbReference type="ARBA" id="ARBA00022771"/>
    </source>
</evidence>
<keyword evidence="7" id="KW-0175">Coiled coil</keyword>
<proteinExistence type="predicted"/>
<dbReference type="PROSITE" id="PS50297">
    <property type="entry name" value="ANK_REP_REGION"/>
    <property type="match status" value="1"/>
</dbReference>
<keyword evidence="1" id="KW-0343">GTPase activation</keyword>
<evidence type="ECO:0000313" key="13">
    <source>
        <dbReference type="EMBL" id="KAJ6761024.1"/>
    </source>
</evidence>
<dbReference type="PRINTS" id="PR00405">
    <property type="entry name" value="REVINTRACTNG"/>
</dbReference>
<dbReference type="GO" id="GO:0005096">
    <property type="term" value="F:GTPase activator activity"/>
    <property type="evidence" value="ECO:0007669"/>
    <property type="project" value="UniProtKB-KW"/>
</dbReference>
<evidence type="ECO:0000256" key="1">
    <source>
        <dbReference type="ARBA" id="ARBA00022468"/>
    </source>
</evidence>